<dbReference type="AlphaFoldDB" id="A0A5B0MEF4"/>
<evidence type="ECO:0000256" key="1">
    <source>
        <dbReference type="SAM" id="MobiDB-lite"/>
    </source>
</evidence>
<evidence type="ECO:0000313" key="3">
    <source>
        <dbReference type="Proteomes" id="UP000324748"/>
    </source>
</evidence>
<comment type="caution">
    <text evidence="2">The sequence shown here is derived from an EMBL/GenBank/DDBJ whole genome shotgun (WGS) entry which is preliminary data.</text>
</comment>
<evidence type="ECO:0000313" key="2">
    <source>
        <dbReference type="EMBL" id="KAA1075011.1"/>
    </source>
</evidence>
<sequence length="127" mass="13966">MNTRFFSLICYGLAFNRVSGSPVFILRPFPANLAIYYPLQSIFGSAFKDFGERVVANDVTELVDDMNPTLNLEKDVHHPMYGGSTPGGFTAVDEALNESDPQVAGPAHESLKNLRHETKSQGKETTT</sequence>
<organism evidence="2 3">
    <name type="scientific">Puccinia graminis f. sp. tritici</name>
    <dbReference type="NCBI Taxonomy" id="56615"/>
    <lineage>
        <taxon>Eukaryota</taxon>
        <taxon>Fungi</taxon>
        <taxon>Dikarya</taxon>
        <taxon>Basidiomycota</taxon>
        <taxon>Pucciniomycotina</taxon>
        <taxon>Pucciniomycetes</taxon>
        <taxon>Pucciniales</taxon>
        <taxon>Pucciniaceae</taxon>
        <taxon>Puccinia</taxon>
    </lineage>
</organism>
<reference evidence="2 3" key="1">
    <citation type="submission" date="2019-05" db="EMBL/GenBank/DDBJ databases">
        <title>Emergence of the Ug99 lineage of the wheat stem rust pathogen through somatic hybridization.</title>
        <authorList>
            <person name="Li F."/>
            <person name="Upadhyaya N.M."/>
            <person name="Sperschneider J."/>
            <person name="Matny O."/>
            <person name="Nguyen-Phuc H."/>
            <person name="Mago R."/>
            <person name="Raley C."/>
            <person name="Miller M.E."/>
            <person name="Silverstein K.A.T."/>
            <person name="Henningsen E."/>
            <person name="Hirsch C.D."/>
            <person name="Visser B."/>
            <person name="Pretorius Z.A."/>
            <person name="Steffenson B.J."/>
            <person name="Schwessinger B."/>
            <person name="Dodds P.N."/>
            <person name="Figueroa M."/>
        </authorList>
    </citation>
    <scope>NUCLEOTIDE SEQUENCE [LARGE SCALE GENOMIC DNA]</scope>
    <source>
        <strain evidence="2">21-0</strain>
    </source>
</reference>
<dbReference type="EMBL" id="VSWC01000157">
    <property type="protein sequence ID" value="KAA1075011.1"/>
    <property type="molecule type" value="Genomic_DNA"/>
</dbReference>
<proteinExistence type="predicted"/>
<accession>A0A5B0MEF4</accession>
<feature type="compositionally biased region" description="Basic and acidic residues" evidence="1">
    <location>
        <begin position="109"/>
        <end position="127"/>
    </location>
</feature>
<feature type="region of interest" description="Disordered" evidence="1">
    <location>
        <begin position="98"/>
        <end position="127"/>
    </location>
</feature>
<protein>
    <submittedName>
        <fullName evidence="2">Uncharacterized protein</fullName>
    </submittedName>
</protein>
<name>A0A5B0MEF4_PUCGR</name>
<keyword evidence="3" id="KW-1185">Reference proteome</keyword>
<gene>
    <name evidence="2" type="ORF">PGT21_027013</name>
</gene>
<dbReference type="OrthoDB" id="2495543at2759"/>
<dbReference type="Proteomes" id="UP000324748">
    <property type="component" value="Unassembled WGS sequence"/>
</dbReference>